<reference evidence="1" key="1">
    <citation type="submission" date="2021-02" db="EMBL/GenBank/DDBJ databases">
        <authorList>
            <person name="Nowell W R."/>
        </authorList>
    </citation>
    <scope>NUCLEOTIDE SEQUENCE</scope>
</reference>
<protein>
    <submittedName>
        <fullName evidence="1">Uncharacterized protein</fullName>
    </submittedName>
</protein>
<accession>A0A819SXS2</accession>
<proteinExistence type="predicted"/>
<name>A0A819SXS2_9BILA</name>
<dbReference type="Proteomes" id="UP000663874">
    <property type="component" value="Unassembled WGS sequence"/>
</dbReference>
<organism evidence="1 2">
    <name type="scientific">Rotaria sordida</name>
    <dbReference type="NCBI Taxonomy" id="392033"/>
    <lineage>
        <taxon>Eukaryota</taxon>
        <taxon>Metazoa</taxon>
        <taxon>Spiralia</taxon>
        <taxon>Gnathifera</taxon>
        <taxon>Rotifera</taxon>
        <taxon>Eurotatoria</taxon>
        <taxon>Bdelloidea</taxon>
        <taxon>Philodinida</taxon>
        <taxon>Philodinidae</taxon>
        <taxon>Rotaria</taxon>
    </lineage>
</organism>
<sequence>NEITCIEHLSNELFYEIFEYLDGYDIYQTFF</sequence>
<evidence type="ECO:0000313" key="2">
    <source>
        <dbReference type="Proteomes" id="UP000663874"/>
    </source>
</evidence>
<feature type="non-terminal residue" evidence="1">
    <location>
        <position position="1"/>
    </location>
</feature>
<gene>
    <name evidence="1" type="ORF">FNK824_LOCUS29666</name>
</gene>
<dbReference type="EMBL" id="CAJOBE010008740">
    <property type="protein sequence ID" value="CAF4068464.1"/>
    <property type="molecule type" value="Genomic_DNA"/>
</dbReference>
<evidence type="ECO:0000313" key="1">
    <source>
        <dbReference type="EMBL" id="CAF4068464.1"/>
    </source>
</evidence>
<dbReference type="AlphaFoldDB" id="A0A819SXS2"/>
<comment type="caution">
    <text evidence="1">The sequence shown here is derived from an EMBL/GenBank/DDBJ whole genome shotgun (WGS) entry which is preliminary data.</text>
</comment>